<dbReference type="Proteomes" id="UP000465221">
    <property type="component" value="Unassembled WGS sequence"/>
</dbReference>
<reference evidence="1 2" key="1">
    <citation type="submission" date="2020-01" db="EMBL/GenBank/DDBJ databases">
        <title>Draft genome sequence of Aspergillus udagawae IFM 46972.</title>
        <authorList>
            <person name="Takahashi H."/>
            <person name="Yaguchi T."/>
        </authorList>
    </citation>
    <scope>NUCLEOTIDE SEQUENCE [LARGE SCALE GENOMIC DNA]</scope>
    <source>
        <strain evidence="1 2">IFM 46972</strain>
    </source>
</reference>
<comment type="caution">
    <text evidence="1">The sequence shown here is derived from an EMBL/GenBank/DDBJ whole genome shotgun (WGS) entry which is preliminary data.</text>
</comment>
<evidence type="ECO:0000313" key="2">
    <source>
        <dbReference type="Proteomes" id="UP000465221"/>
    </source>
</evidence>
<name>A0A8H3SGC6_9EURO</name>
<dbReference type="EMBL" id="BLKC01000210">
    <property type="protein sequence ID" value="GFF59295.1"/>
    <property type="molecule type" value="Genomic_DNA"/>
</dbReference>
<organism evidence="1 2">
    <name type="scientific">Aspergillus udagawae</name>
    <dbReference type="NCBI Taxonomy" id="91492"/>
    <lineage>
        <taxon>Eukaryota</taxon>
        <taxon>Fungi</taxon>
        <taxon>Dikarya</taxon>
        <taxon>Ascomycota</taxon>
        <taxon>Pezizomycotina</taxon>
        <taxon>Eurotiomycetes</taxon>
        <taxon>Eurotiomycetidae</taxon>
        <taxon>Eurotiales</taxon>
        <taxon>Aspergillaceae</taxon>
        <taxon>Aspergillus</taxon>
        <taxon>Aspergillus subgen. Fumigati</taxon>
    </lineage>
</organism>
<accession>A0A8H3SGC6</accession>
<dbReference type="AlphaFoldDB" id="A0A8H3SGC6"/>
<sequence length="236" mass="27075">MSASSGIYLRGCYYRHGSPHYLYLVYIIESAKHLEKFIYGIGGHSSWNGMLMTFHLERVFWVLFAHQASLCQLDLVVEGETYLLDLNSLWYSKYTPEEEEHESAWDNPVYLHKWADELEKVPAEDEQRPSDFLFSSEFLQLKDLSLGVHILYLYACGYGSIQLDSGSFSLVDHLPPNLVSLRIYGYKKGMRPRLKGFSQNSLEDQLAKLMAAKDEKLPRLAIVEGIEEPIPNGETI</sequence>
<protein>
    <submittedName>
        <fullName evidence="1">Uncharacterized protein</fullName>
    </submittedName>
</protein>
<proteinExistence type="predicted"/>
<evidence type="ECO:0000313" key="1">
    <source>
        <dbReference type="EMBL" id="GFF59295.1"/>
    </source>
</evidence>
<gene>
    <name evidence="1" type="ORF">IFM46972_11342</name>
</gene>